<sequence length="298" mass="33761">DDMRRFRYIEDTFRNCCVKWGYREVRTPSLEYLHLFTATGTLTPSKLGKAYSFLDWDGWSGERVVLRPDGTIPIARLYIENLSQQQDARLFYVTDIFAFEQTGKENRERWQCGVEFLGGASPMADVELMLLARELLHNLGIDEVELRLSHAGLAKALVKELGLSPRDEAGMLGRILDGDWQAWRKVKSNNLEVDRFLASVVNFKGKLSDFLKKVELPASQASAGLKSNLSDFTDIVRLLDDLKCDYWIDIAAIHGFKYYTGVCLQLFYRGEKIGGGGRYDELLSLMGSKNMPACGFAI</sequence>
<dbReference type="SUPFAM" id="SSF55681">
    <property type="entry name" value="Class II aaRS and biotin synthetases"/>
    <property type="match status" value="1"/>
</dbReference>
<dbReference type="AlphaFoldDB" id="X1LZ92"/>
<dbReference type="GO" id="GO:0004821">
    <property type="term" value="F:histidine-tRNA ligase activity"/>
    <property type="evidence" value="ECO:0007669"/>
    <property type="project" value="TreeGrafter"/>
</dbReference>
<protein>
    <recommendedName>
        <fullName evidence="1">Class II Histidinyl-tRNA synthetase (HisRS)-like catalytic core domain-containing protein</fullName>
    </recommendedName>
</protein>
<dbReference type="InterPro" id="IPR004516">
    <property type="entry name" value="HisRS/HisZ"/>
</dbReference>
<gene>
    <name evidence="2" type="ORF">S06H3_25867</name>
</gene>
<comment type="caution">
    <text evidence="2">The sequence shown here is derived from an EMBL/GenBank/DDBJ whole genome shotgun (WGS) entry which is preliminary data.</text>
</comment>
<reference evidence="2" key="1">
    <citation type="journal article" date="2014" name="Front. Microbiol.">
        <title>High frequency of phylogenetically diverse reductive dehalogenase-homologous genes in deep subseafloor sedimentary metagenomes.</title>
        <authorList>
            <person name="Kawai M."/>
            <person name="Futagami T."/>
            <person name="Toyoda A."/>
            <person name="Takaki Y."/>
            <person name="Nishi S."/>
            <person name="Hori S."/>
            <person name="Arai W."/>
            <person name="Tsubouchi T."/>
            <person name="Morono Y."/>
            <person name="Uchiyama I."/>
            <person name="Ito T."/>
            <person name="Fujiyama A."/>
            <person name="Inagaki F."/>
            <person name="Takami H."/>
        </authorList>
    </citation>
    <scope>NUCLEOTIDE SEQUENCE</scope>
    <source>
        <strain evidence="2">Expedition CK06-06</strain>
    </source>
</reference>
<dbReference type="GO" id="GO:0006427">
    <property type="term" value="P:histidyl-tRNA aminoacylation"/>
    <property type="evidence" value="ECO:0007669"/>
    <property type="project" value="TreeGrafter"/>
</dbReference>
<dbReference type="InterPro" id="IPR041715">
    <property type="entry name" value="HisRS-like_core"/>
</dbReference>
<feature type="non-terminal residue" evidence="2">
    <location>
        <position position="298"/>
    </location>
</feature>
<dbReference type="Pfam" id="PF13393">
    <property type="entry name" value="tRNA-synt_His"/>
    <property type="match status" value="1"/>
</dbReference>
<dbReference type="InterPro" id="IPR045864">
    <property type="entry name" value="aa-tRNA-synth_II/BPL/LPL"/>
</dbReference>
<evidence type="ECO:0000313" key="2">
    <source>
        <dbReference type="EMBL" id="GAI24692.1"/>
    </source>
</evidence>
<dbReference type="PANTHER" id="PTHR43707">
    <property type="entry name" value="HISTIDYL-TRNA SYNTHETASE"/>
    <property type="match status" value="1"/>
</dbReference>
<proteinExistence type="predicted"/>
<dbReference type="Gene3D" id="3.30.930.10">
    <property type="entry name" value="Bira Bifunctional Protein, Domain 2"/>
    <property type="match status" value="1"/>
</dbReference>
<dbReference type="PANTHER" id="PTHR43707:SF1">
    <property type="entry name" value="HISTIDINE--TRNA LIGASE, MITOCHONDRIAL-RELATED"/>
    <property type="match status" value="1"/>
</dbReference>
<name>X1LZ92_9ZZZZ</name>
<dbReference type="GO" id="GO:0005737">
    <property type="term" value="C:cytoplasm"/>
    <property type="evidence" value="ECO:0007669"/>
    <property type="project" value="InterPro"/>
</dbReference>
<organism evidence="2">
    <name type="scientific">marine sediment metagenome</name>
    <dbReference type="NCBI Taxonomy" id="412755"/>
    <lineage>
        <taxon>unclassified sequences</taxon>
        <taxon>metagenomes</taxon>
        <taxon>ecological metagenomes</taxon>
    </lineage>
</organism>
<dbReference type="EMBL" id="BARV01014913">
    <property type="protein sequence ID" value="GAI24692.1"/>
    <property type="molecule type" value="Genomic_DNA"/>
</dbReference>
<feature type="non-terminal residue" evidence="2">
    <location>
        <position position="1"/>
    </location>
</feature>
<feature type="domain" description="Class II Histidinyl-tRNA synthetase (HisRS)-like catalytic core" evidence="1">
    <location>
        <begin position="3"/>
        <end position="298"/>
    </location>
</feature>
<dbReference type="CDD" id="cd00773">
    <property type="entry name" value="HisRS-like_core"/>
    <property type="match status" value="1"/>
</dbReference>
<evidence type="ECO:0000259" key="1">
    <source>
        <dbReference type="Pfam" id="PF13393"/>
    </source>
</evidence>
<accession>X1LZ92</accession>